<feature type="compositionally biased region" description="Polar residues" evidence="2">
    <location>
        <begin position="286"/>
        <end position="298"/>
    </location>
</feature>
<dbReference type="InterPro" id="IPR002110">
    <property type="entry name" value="Ankyrin_rpt"/>
</dbReference>
<dbReference type="AlphaFoldDB" id="A0A4P9YMP8"/>
<dbReference type="InterPro" id="IPR036770">
    <property type="entry name" value="Ankyrin_rpt-contain_sf"/>
</dbReference>
<sequence length="755" mass="86316">MNDNIISEWTSAVVENKIESLKKLILESPFVQTNEGLTCQTPNATKSFTFAIAKPRHLSNIQLKVEKTYHPSLSKEASKFLGFDTSGLNALQWSLLQMDYEEDEDVINKRKETIIFLAKVTPEDGVNQKWGSYSNTSLHLAAFLGEKDLVKVLLDNNADANIVNMLGFNALDVVAPDDEDTIKILKRYVTQNSSKINTIRHSLSDKKVRKQNTLASLSSGRMSTAISVEYSEDGESVRLERSMPDINLKTNNEDDLPKWNDFKSVSLRKPERQSVSVKDILNGLRQQDSLSRRQSVQELDNKKQTSESQLCEERVVEEPRQIIIPVEPLNIKKKNIDLVNTGLTRQSSVKALKSVFETGNSQSESDNLRDDKNKQQINFNEKRRGSVESLVRNLESVGGITKEEGKPESRVREETKASNDKIDSKEEIHKEEIHEIQFSPSKASLEKSSSMLTKESTDSIPYAPIIGEQKDRELILQKQKECHERLLKKRAEMKGHTAFFEQKGEMDTFDNQGRLFGFQRVNKLSQLNIQAFRVEALPLIVKFSLDQQEHIGSPVIAFKEYVDLSEETIRFIPFQLKFAKDEEMSFHGKDETLASIDGISIDSVILKKAHKTIFEIKVPFNKKLSGNVSVQLFYLSNKDLTRYKCNVPQHVSDAMEFVDDLYFYNTLFCDGYLSQRGLDDHTPRLEIDLKNVKRIELIVSGPDYTEIPISNSFKFHLMNDSIVEFYADTPEELLTWYQKIDSVLDELARRNKFIV</sequence>
<protein>
    <submittedName>
        <fullName evidence="3">Uncharacterized protein</fullName>
    </submittedName>
</protein>
<feature type="compositionally biased region" description="Low complexity" evidence="2">
    <location>
        <begin position="439"/>
        <end position="450"/>
    </location>
</feature>
<dbReference type="PROSITE" id="PS50088">
    <property type="entry name" value="ANK_REPEAT"/>
    <property type="match status" value="1"/>
</dbReference>
<feature type="region of interest" description="Disordered" evidence="2">
    <location>
        <begin position="286"/>
        <end position="312"/>
    </location>
</feature>
<feature type="compositionally biased region" description="Basic and acidic residues" evidence="2">
    <location>
        <begin position="299"/>
        <end position="312"/>
    </location>
</feature>
<evidence type="ECO:0000256" key="1">
    <source>
        <dbReference type="PROSITE-ProRule" id="PRU00023"/>
    </source>
</evidence>
<feature type="compositionally biased region" description="Basic and acidic residues" evidence="2">
    <location>
        <begin position="401"/>
        <end position="435"/>
    </location>
</feature>
<gene>
    <name evidence="3" type="ORF">ROZALSC1DRAFT_27573</name>
</gene>
<dbReference type="SUPFAM" id="SSF48403">
    <property type="entry name" value="Ankyrin repeat"/>
    <property type="match status" value="1"/>
</dbReference>
<keyword evidence="1" id="KW-0040">ANK repeat</keyword>
<evidence type="ECO:0000313" key="4">
    <source>
        <dbReference type="Proteomes" id="UP000281549"/>
    </source>
</evidence>
<dbReference type="SUPFAM" id="SSF50729">
    <property type="entry name" value="PH domain-like"/>
    <property type="match status" value="1"/>
</dbReference>
<organism evidence="3 4">
    <name type="scientific">Rozella allomycis (strain CSF55)</name>
    <dbReference type="NCBI Taxonomy" id="988480"/>
    <lineage>
        <taxon>Eukaryota</taxon>
        <taxon>Fungi</taxon>
        <taxon>Fungi incertae sedis</taxon>
        <taxon>Cryptomycota</taxon>
        <taxon>Cryptomycota incertae sedis</taxon>
        <taxon>Rozella</taxon>
    </lineage>
</organism>
<feature type="region of interest" description="Disordered" evidence="2">
    <location>
        <begin position="400"/>
        <end position="456"/>
    </location>
</feature>
<dbReference type="EMBL" id="ML005001">
    <property type="protein sequence ID" value="RKP20983.1"/>
    <property type="molecule type" value="Genomic_DNA"/>
</dbReference>
<name>A0A4P9YMP8_ROZAC</name>
<dbReference type="Pfam" id="PF00023">
    <property type="entry name" value="Ank"/>
    <property type="match status" value="1"/>
</dbReference>
<dbReference type="Proteomes" id="UP000281549">
    <property type="component" value="Unassembled WGS sequence"/>
</dbReference>
<accession>A0A4P9YMP8</accession>
<evidence type="ECO:0000313" key="3">
    <source>
        <dbReference type="EMBL" id="RKP20983.1"/>
    </source>
</evidence>
<dbReference type="Gene3D" id="1.25.40.20">
    <property type="entry name" value="Ankyrin repeat-containing domain"/>
    <property type="match status" value="1"/>
</dbReference>
<evidence type="ECO:0000256" key="2">
    <source>
        <dbReference type="SAM" id="MobiDB-lite"/>
    </source>
</evidence>
<dbReference type="PROSITE" id="PS50297">
    <property type="entry name" value="ANK_REP_REGION"/>
    <property type="match status" value="1"/>
</dbReference>
<feature type="repeat" description="ANK" evidence="1">
    <location>
        <begin position="133"/>
        <end position="165"/>
    </location>
</feature>
<proteinExistence type="predicted"/>
<reference evidence="4" key="1">
    <citation type="journal article" date="2018" name="Nat. Microbiol.">
        <title>Leveraging single-cell genomics to expand the fungal tree of life.</title>
        <authorList>
            <person name="Ahrendt S.R."/>
            <person name="Quandt C.A."/>
            <person name="Ciobanu D."/>
            <person name="Clum A."/>
            <person name="Salamov A."/>
            <person name="Andreopoulos B."/>
            <person name="Cheng J.F."/>
            <person name="Woyke T."/>
            <person name="Pelin A."/>
            <person name="Henrissat B."/>
            <person name="Reynolds N.K."/>
            <person name="Benny G.L."/>
            <person name="Smith M.E."/>
            <person name="James T.Y."/>
            <person name="Grigoriev I.V."/>
        </authorList>
    </citation>
    <scope>NUCLEOTIDE SEQUENCE [LARGE SCALE GENOMIC DNA]</scope>
    <source>
        <strain evidence="4">CSF55</strain>
    </source>
</reference>